<evidence type="ECO:0000259" key="7">
    <source>
        <dbReference type="PROSITE" id="PS51737"/>
    </source>
</evidence>
<keyword evidence="1" id="KW-0229">DNA integration</keyword>
<name>A0A1M6FPW3_9FLAO</name>
<reference evidence="8 9" key="1">
    <citation type="submission" date="2016-11" db="EMBL/GenBank/DDBJ databases">
        <authorList>
            <person name="Jaros S."/>
            <person name="Januszkiewicz K."/>
            <person name="Wedrychowicz H."/>
        </authorList>
    </citation>
    <scope>NUCLEOTIDE SEQUENCE [LARGE SCALE GENOMIC DNA]</scope>
    <source>
        <strain evidence="8 9">CGMCC 1.8863</strain>
    </source>
</reference>
<accession>A0A1M6FPW3</accession>
<evidence type="ECO:0000256" key="4">
    <source>
        <dbReference type="PIRSR" id="PIRSR606118-50"/>
    </source>
</evidence>
<dbReference type="InterPro" id="IPR006119">
    <property type="entry name" value="Resolv_N"/>
</dbReference>
<feature type="domain" description="Resolvase/invertase-type recombinase catalytic" evidence="6">
    <location>
        <begin position="3"/>
        <end position="154"/>
    </location>
</feature>
<dbReference type="PANTHER" id="PTHR30461">
    <property type="entry name" value="DNA-INVERTASE FROM LAMBDOID PROPHAGE"/>
    <property type="match status" value="1"/>
</dbReference>
<evidence type="ECO:0000256" key="2">
    <source>
        <dbReference type="ARBA" id="ARBA00023125"/>
    </source>
</evidence>
<organism evidence="8 9">
    <name type="scientific">Arenibacter nanhaiticus</name>
    <dbReference type="NCBI Taxonomy" id="558155"/>
    <lineage>
        <taxon>Bacteria</taxon>
        <taxon>Pseudomonadati</taxon>
        <taxon>Bacteroidota</taxon>
        <taxon>Flavobacteriia</taxon>
        <taxon>Flavobacteriales</taxon>
        <taxon>Flavobacteriaceae</taxon>
        <taxon>Arenibacter</taxon>
    </lineage>
</organism>
<dbReference type="InterPro" id="IPR036162">
    <property type="entry name" value="Resolvase-like_N_sf"/>
</dbReference>
<evidence type="ECO:0000256" key="1">
    <source>
        <dbReference type="ARBA" id="ARBA00022908"/>
    </source>
</evidence>
<dbReference type="InterPro" id="IPR038109">
    <property type="entry name" value="DNA_bind_recomb_sf"/>
</dbReference>
<dbReference type="Gene3D" id="3.40.50.1390">
    <property type="entry name" value="Resolvase, N-terminal catalytic domain"/>
    <property type="match status" value="1"/>
</dbReference>
<keyword evidence="2" id="KW-0238">DNA-binding</keyword>
<dbReference type="CDD" id="cd03768">
    <property type="entry name" value="SR_ResInv"/>
    <property type="match status" value="1"/>
</dbReference>
<dbReference type="AlphaFoldDB" id="A0A1M6FPW3"/>
<sequence length="502" mass="58206">MRKAVAYLRVSSEEQNLQRQREDIAEFATSKNLKLVRVFEDTVSGSKTDAEQREGFIQLEKYLEDNKDITDILVLEISRLGRKNRDILNVVEKYAEQGICIHFKDLGISTLEPNGSRSIASEMLISLFGIMVANESRLLSSRIKSGKLSSAKKNKAFGGKIIGFKKGKDGTPIIDNDEAPIIKKIFELCASGLGMRSISAMIETEFDRKLHMSTLGGIIRNPFHKGERVYMDLTLEVEPIVSKELWQKANDSMNSRSKFGTKTKVHTNVVEGRIKCHCGNPMYQRVIESGRLNLYICKDPKCKNSINRPWLFRMVKKVVERHAKKQKDEQYKKDIDLQITSLEAQIQLNNREEKKLTERKSKAMDLYMDGDFSKEEWETKRSEIEGRYQIIKADNSKLKEYIELLRNDRKSEIKHFSDDLEEFKIEIKDVVNYVEVDKNSVIINVFGRWSYDLEKPNPSKLGWESKKPESERYKNEELPLRFPIEDDDIDMMVDDYLKEKSK</sequence>
<dbReference type="PANTHER" id="PTHR30461:SF2">
    <property type="entry name" value="SERINE RECOMBINASE PINE-RELATED"/>
    <property type="match status" value="1"/>
</dbReference>
<dbReference type="GO" id="GO:0003677">
    <property type="term" value="F:DNA binding"/>
    <property type="evidence" value="ECO:0007669"/>
    <property type="project" value="UniProtKB-KW"/>
</dbReference>
<feature type="active site" description="O-(5'-phospho-DNA)-serine intermediate" evidence="4 5">
    <location>
        <position position="11"/>
    </location>
</feature>
<dbReference type="SMART" id="SM00857">
    <property type="entry name" value="Resolvase"/>
    <property type="match status" value="1"/>
</dbReference>
<proteinExistence type="predicted"/>
<dbReference type="Pfam" id="PF07508">
    <property type="entry name" value="Recombinase"/>
    <property type="match status" value="1"/>
</dbReference>
<dbReference type="Proteomes" id="UP000184231">
    <property type="component" value="Unassembled WGS sequence"/>
</dbReference>
<dbReference type="Pfam" id="PF00239">
    <property type="entry name" value="Resolvase"/>
    <property type="match status" value="1"/>
</dbReference>
<dbReference type="InterPro" id="IPR006118">
    <property type="entry name" value="Recombinase_CS"/>
</dbReference>
<dbReference type="Gene3D" id="3.90.1750.20">
    <property type="entry name" value="Putative Large Serine Recombinase, Chain B, Domain 2"/>
    <property type="match status" value="1"/>
</dbReference>
<evidence type="ECO:0000256" key="5">
    <source>
        <dbReference type="PROSITE-ProRule" id="PRU10137"/>
    </source>
</evidence>
<dbReference type="OrthoDB" id="9797501at2"/>
<dbReference type="RefSeq" id="WP_072764118.1">
    <property type="nucleotide sequence ID" value="NZ_FQYX01000009.1"/>
</dbReference>
<dbReference type="SUPFAM" id="SSF53041">
    <property type="entry name" value="Resolvase-like"/>
    <property type="match status" value="1"/>
</dbReference>
<dbReference type="PROSITE" id="PS51737">
    <property type="entry name" value="RECOMBINASE_DNA_BIND"/>
    <property type="match status" value="1"/>
</dbReference>
<keyword evidence="3" id="KW-0233">DNA recombination</keyword>
<keyword evidence="9" id="KW-1185">Reference proteome</keyword>
<evidence type="ECO:0000256" key="3">
    <source>
        <dbReference type="ARBA" id="ARBA00023172"/>
    </source>
</evidence>
<evidence type="ECO:0000259" key="6">
    <source>
        <dbReference type="PROSITE" id="PS51736"/>
    </source>
</evidence>
<feature type="domain" description="Recombinase" evidence="7">
    <location>
        <begin position="161"/>
        <end position="259"/>
    </location>
</feature>
<dbReference type="PROSITE" id="PS00397">
    <property type="entry name" value="RECOMBINASES_1"/>
    <property type="match status" value="1"/>
</dbReference>
<dbReference type="InterPro" id="IPR050639">
    <property type="entry name" value="SSR_resolvase"/>
</dbReference>
<dbReference type="GO" id="GO:0000150">
    <property type="term" value="F:DNA strand exchange activity"/>
    <property type="evidence" value="ECO:0007669"/>
    <property type="project" value="InterPro"/>
</dbReference>
<dbReference type="EMBL" id="FQYX01000009">
    <property type="protein sequence ID" value="SHI99710.1"/>
    <property type="molecule type" value="Genomic_DNA"/>
</dbReference>
<dbReference type="PROSITE" id="PS51736">
    <property type="entry name" value="RECOMBINASES_3"/>
    <property type="match status" value="1"/>
</dbReference>
<dbReference type="InterPro" id="IPR011109">
    <property type="entry name" value="DNA_bind_recombinase_dom"/>
</dbReference>
<gene>
    <name evidence="8" type="ORF">SAMN04487911_10940</name>
</gene>
<dbReference type="GO" id="GO:0015074">
    <property type="term" value="P:DNA integration"/>
    <property type="evidence" value="ECO:0007669"/>
    <property type="project" value="UniProtKB-KW"/>
</dbReference>
<evidence type="ECO:0000313" key="9">
    <source>
        <dbReference type="Proteomes" id="UP000184231"/>
    </source>
</evidence>
<protein>
    <submittedName>
        <fullName evidence="8">Site-specific DNA recombinase</fullName>
    </submittedName>
</protein>
<evidence type="ECO:0000313" key="8">
    <source>
        <dbReference type="EMBL" id="SHI99710.1"/>
    </source>
</evidence>
<dbReference type="STRING" id="558155.SAMN04487911_10940"/>